<dbReference type="Proteomes" id="UP000827872">
    <property type="component" value="Linkage Group LG05"/>
</dbReference>
<proteinExistence type="predicted"/>
<keyword evidence="2" id="KW-1185">Reference proteome</keyword>
<accession>A0ACB8F5A5</accession>
<evidence type="ECO:0000313" key="2">
    <source>
        <dbReference type="Proteomes" id="UP000827872"/>
    </source>
</evidence>
<comment type="caution">
    <text evidence="1">The sequence shown here is derived from an EMBL/GenBank/DDBJ whole genome shotgun (WGS) entry which is preliminary data.</text>
</comment>
<gene>
    <name evidence="1" type="ORF">K3G42_022337</name>
</gene>
<evidence type="ECO:0000313" key="1">
    <source>
        <dbReference type="EMBL" id="KAH8000079.1"/>
    </source>
</evidence>
<organism evidence="1 2">
    <name type="scientific">Sphaerodactylus townsendi</name>
    <dbReference type="NCBI Taxonomy" id="933632"/>
    <lineage>
        <taxon>Eukaryota</taxon>
        <taxon>Metazoa</taxon>
        <taxon>Chordata</taxon>
        <taxon>Craniata</taxon>
        <taxon>Vertebrata</taxon>
        <taxon>Euteleostomi</taxon>
        <taxon>Lepidosauria</taxon>
        <taxon>Squamata</taxon>
        <taxon>Bifurcata</taxon>
        <taxon>Gekkota</taxon>
        <taxon>Sphaerodactylidae</taxon>
        <taxon>Sphaerodactylus</taxon>
    </lineage>
</organism>
<name>A0ACB8F5A5_9SAUR</name>
<sequence>MSSAWLAATDHCIWLGTRWLGCGREKVKEKRHLYQQPNTPALTVPFPCLGELIPLLVQQIHHVKLQGNPWVYNGFITPVQQGLQQREVKQILHESHPEFKTQENTILNYQDLVQRTKYRLRREEATAPPTNYTSMPPPGKVVNNWVYFAVFVLLAVGISIGIALIAKCKLLQRNRASYHHQRLPDSHSVGSSRIEDVPDWGETDMDVTSRRNCGAVGCHPEDDDGFIEDNYIEPSRDMQEEEEEEEEMDPHFKL</sequence>
<reference evidence="1" key="1">
    <citation type="submission" date="2021-08" db="EMBL/GenBank/DDBJ databases">
        <title>The first chromosome-level gecko genome reveals the dynamic sex chromosomes of Neotropical dwarf geckos (Sphaerodactylidae: Sphaerodactylus).</title>
        <authorList>
            <person name="Pinto B.J."/>
            <person name="Keating S.E."/>
            <person name="Gamble T."/>
        </authorList>
    </citation>
    <scope>NUCLEOTIDE SEQUENCE</scope>
    <source>
        <strain evidence="1">TG3544</strain>
    </source>
</reference>
<dbReference type="EMBL" id="CM037618">
    <property type="protein sequence ID" value="KAH8000079.1"/>
    <property type="molecule type" value="Genomic_DNA"/>
</dbReference>
<protein>
    <submittedName>
        <fullName evidence="1">Uncharacterized protein</fullName>
    </submittedName>
</protein>